<accession>J2MER5</accession>
<reference evidence="1" key="1">
    <citation type="journal article" date="2012" name="PLoS Genet.">
        <title>Comparative Genomics of Plant-Associated Pseudomonas spp.: Insights into Diversity and Inheritance of Traits Involved in Multitrophic Interactions.</title>
        <authorList>
            <person name="Loper J.E."/>
            <person name="Hassan K.A."/>
            <person name="Mavrodi D.V."/>
            <person name="Davis E.W.II."/>
            <person name="Lim C.K."/>
            <person name="Shaffer B.T."/>
            <person name="Elbourne L.D."/>
            <person name="Stockwell V.O."/>
            <person name="Hartney S.L."/>
            <person name="Breakwell K."/>
            <person name="Henkels M.D."/>
            <person name="Tetu S.G."/>
            <person name="Rangel L.I."/>
            <person name="Kidarsa T.A."/>
            <person name="Wilson N.L."/>
            <person name="van de Mortel J.E."/>
            <person name="Song C."/>
            <person name="Blumhagen R."/>
            <person name="Radune D."/>
            <person name="Hostetler J.B."/>
            <person name="Brinkac L.M."/>
            <person name="Durkin A.S."/>
            <person name="Kluepfel D.A."/>
            <person name="Wechter W.P."/>
            <person name="Anderson A.J."/>
            <person name="Kim Y.C."/>
            <person name="Pierson L.S.III."/>
            <person name="Pierson E.A."/>
            <person name="Lindow S.E."/>
            <person name="Kobayashi D.Y."/>
            <person name="Raaijmakers J.M."/>
            <person name="Weller D.M."/>
            <person name="Thomashow L.S."/>
            <person name="Allen A.E."/>
            <person name="Paulsen I.T."/>
        </authorList>
    </citation>
    <scope>NUCLEOTIDE SEQUENCE [LARGE SCALE GENOMIC DNA]</scope>
    <source>
        <strain evidence="1">Q2-87</strain>
    </source>
</reference>
<dbReference type="AlphaFoldDB" id="J2MER5"/>
<dbReference type="Proteomes" id="UP000007289">
    <property type="component" value="Chromosome"/>
</dbReference>
<comment type="caution">
    <text evidence="1">The sequence shown here is derived from an EMBL/GenBank/DDBJ whole genome shotgun (WGS) entry which is preliminary data.</text>
</comment>
<gene>
    <name evidence="1" type="ORF">PflQ2_0524</name>
</gene>
<protein>
    <submittedName>
        <fullName evidence="1">Uncharacterized protein</fullName>
    </submittedName>
</protein>
<organism evidence="1">
    <name type="scientific">Pseudomonas fluorescens (strain Q2-87)</name>
    <dbReference type="NCBI Taxonomy" id="1038922"/>
    <lineage>
        <taxon>Bacteria</taxon>
        <taxon>Pseudomonadati</taxon>
        <taxon>Pseudomonadota</taxon>
        <taxon>Gammaproteobacteria</taxon>
        <taxon>Pseudomonadales</taxon>
        <taxon>Pseudomonadaceae</taxon>
        <taxon>Pseudomonas</taxon>
    </lineage>
</organism>
<sequence>MDLRDGRTGYFAGVDMADDQQEHSGAANSQYVSHLPVSTFRVGDMFAAQRGEGYCQG</sequence>
<dbReference type="HOGENOM" id="CLU_2993296_0_0_6"/>
<name>J2MER5_PSEFQ</name>
<dbReference type="EMBL" id="AGBM01000002">
    <property type="protein sequence ID" value="EJK99146.1"/>
    <property type="molecule type" value="Genomic_DNA"/>
</dbReference>
<evidence type="ECO:0000313" key="1">
    <source>
        <dbReference type="EMBL" id="EJK99146.1"/>
    </source>
</evidence>
<proteinExistence type="predicted"/>